<evidence type="ECO:0000313" key="3">
    <source>
        <dbReference type="Proteomes" id="UP000186684"/>
    </source>
</evidence>
<reference evidence="3" key="1">
    <citation type="submission" date="2017-01" db="EMBL/GenBank/DDBJ databases">
        <authorList>
            <person name="Varghese N."/>
            <person name="Submissions S."/>
        </authorList>
    </citation>
    <scope>NUCLEOTIDE SEQUENCE [LARGE SCALE GENOMIC DNA]</scope>
    <source>
        <strain evidence="3">DSM 29430</strain>
    </source>
</reference>
<dbReference type="InterPro" id="IPR027417">
    <property type="entry name" value="P-loop_NTPase"/>
</dbReference>
<evidence type="ECO:0000256" key="1">
    <source>
        <dbReference type="SAM" id="MobiDB-lite"/>
    </source>
</evidence>
<name>A0A1N7LUJ8_9RHOB</name>
<dbReference type="STRING" id="633194.SAMN05421759_103168"/>
<dbReference type="AlphaFoldDB" id="A0A1N7LUJ8"/>
<organism evidence="2 3">
    <name type="scientific">Roseivivax lentus</name>
    <dbReference type="NCBI Taxonomy" id="633194"/>
    <lineage>
        <taxon>Bacteria</taxon>
        <taxon>Pseudomonadati</taxon>
        <taxon>Pseudomonadota</taxon>
        <taxon>Alphaproteobacteria</taxon>
        <taxon>Rhodobacterales</taxon>
        <taxon>Roseobacteraceae</taxon>
        <taxon>Roseivivax</taxon>
    </lineage>
</organism>
<protein>
    <submittedName>
        <fullName evidence="2">Uncharacterized protein</fullName>
    </submittedName>
</protein>
<keyword evidence="3" id="KW-1185">Reference proteome</keyword>
<dbReference type="SUPFAM" id="SSF52540">
    <property type="entry name" value="P-loop containing nucleoside triphosphate hydrolases"/>
    <property type="match status" value="1"/>
</dbReference>
<dbReference type="EMBL" id="FTOQ01000003">
    <property type="protein sequence ID" value="SIS77444.1"/>
    <property type="molecule type" value="Genomic_DNA"/>
</dbReference>
<proteinExistence type="predicted"/>
<evidence type="ECO:0000313" key="2">
    <source>
        <dbReference type="EMBL" id="SIS77444.1"/>
    </source>
</evidence>
<accession>A0A1N7LUJ8</accession>
<dbReference type="OrthoDB" id="7838426at2"/>
<dbReference type="Proteomes" id="UP000186684">
    <property type="component" value="Unassembled WGS sequence"/>
</dbReference>
<feature type="region of interest" description="Disordered" evidence="1">
    <location>
        <begin position="17"/>
        <end position="45"/>
    </location>
</feature>
<sequence length="344" mass="38483">MSKIAARGGRGLVGRAALGDHAAMRDADPDIQPDTAPADSPENPAGRGLYMHLGVHRTGTSSFQEFLALNQAVLEEAGFNLAVANRDSATLSSLKLRLPDPRHFRRNDLEERREFLLDEIGKHRINNAPRTIISEENIPSGFQGLFSDRPYGAAYDRLRFMRLEMTHPVRRVLLVIRSYDSFLKSAYRKRCEFRLIDPFENYVPMALKARRGWFDLAGDILRALEPEALVVLRQEDRPRHSEMLHHLIPETRGLPLRDIADQVNVSPTDAACRAMQAIFAEGRKLGVGATRRLIADYADDKSGPSIAEFAPEDAQVLRDRYARDLQRIAHLACVEMPGAAAPAT</sequence>
<gene>
    <name evidence="2" type="ORF">SAMN05421759_103168</name>
</gene>
<dbReference type="RefSeq" id="WP_076446733.1">
    <property type="nucleotide sequence ID" value="NZ_FTOQ01000003.1"/>
</dbReference>